<organism evidence="2 3">
    <name type="scientific">Spodoptera exigua</name>
    <name type="common">Beet armyworm</name>
    <name type="synonym">Noctua fulgens</name>
    <dbReference type="NCBI Taxonomy" id="7107"/>
    <lineage>
        <taxon>Eukaryota</taxon>
        <taxon>Metazoa</taxon>
        <taxon>Ecdysozoa</taxon>
        <taxon>Arthropoda</taxon>
        <taxon>Hexapoda</taxon>
        <taxon>Insecta</taxon>
        <taxon>Pterygota</taxon>
        <taxon>Neoptera</taxon>
        <taxon>Endopterygota</taxon>
        <taxon>Lepidoptera</taxon>
        <taxon>Glossata</taxon>
        <taxon>Ditrysia</taxon>
        <taxon>Noctuoidea</taxon>
        <taxon>Noctuidae</taxon>
        <taxon>Amphipyrinae</taxon>
        <taxon>Spodoptera</taxon>
    </lineage>
</organism>
<protein>
    <submittedName>
        <fullName evidence="2">Uncharacterized protein</fullName>
    </submittedName>
</protein>
<dbReference type="Proteomes" id="UP000814243">
    <property type="component" value="Unassembled WGS sequence"/>
</dbReference>
<dbReference type="PANTHER" id="PTHR28348">
    <property type="entry name" value="UPF0193 PROTEIN EVG1"/>
    <property type="match status" value="1"/>
</dbReference>
<dbReference type="InterPro" id="IPR007914">
    <property type="entry name" value="UPF0193"/>
</dbReference>
<reference evidence="2" key="1">
    <citation type="journal article" date="2021" name="G3 (Bethesda)">
        <title>Genome and transcriptome analysis of the beet armyworm Spodoptera exigua reveals targets for pest control. .</title>
        <authorList>
            <person name="Simon S."/>
            <person name="Breeschoten T."/>
            <person name="Jansen H.J."/>
            <person name="Dirks R.P."/>
            <person name="Schranz M.E."/>
            <person name="Ros V.I.D."/>
        </authorList>
    </citation>
    <scope>NUCLEOTIDE SEQUENCE</scope>
    <source>
        <strain evidence="2">TB_SE_WUR_2020</strain>
    </source>
</reference>
<gene>
    <name evidence="2" type="ORF">HF086_007820</name>
</gene>
<dbReference type="PANTHER" id="PTHR28348:SF1">
    <property type="entry name" value="UPF0193 PROTEIN EVG1"/>
    <property type="match status" value="1"/>
</dbReference>
<proteinExistence type="predicted"/>
<sequence>MNSGNKKIVDFLFGGYPGNVYKHRSFLSEKSKMLNPDGNGYVHVTWPSKNVPHGGIFHTRVAEPTDSQQLLLKGIVEQKFASNFGLPPNYDDVYKYKYWSSEIYCKLPSPLHKIVESIGIVNYNNAIYYPAVSKSTVIDGNFVPRPENILLSNLRDTVLALSDTNDSEAALLYRKSFYRYNSIPAARWNLTNYTILNPDEIIPDGYDIDSFHKDLMSLLFLKSQLLIPTEFYLTDIKNRNGKLSSLMCTKMNLRIPDLKEENPTNNYYRKLTLEYRDDNLFYSSIPLSPKQAQIGAASLLGELPDKDTFLLEESKITIAQQKKSALRLRDDKERRDDSELVIQTPVVRPRTSRKRSLSTIRDSGAFDGNGYRPLKRGEDREKLKERLAYSMAFGNDQQQPPPVFPELKKQQPKLPTAKQKWNDLVTQIRERSEWLAEMEYLGQAGPHRDIIKDQIAERMRALDALGIDSECSTPKSSASGFSTKTSQSLDLKSHRSTSTVVTKMSMNGNKNQIALNRRSRNKEENVTAYSQLSPLQYSPRRRQ</sequence>
<evidence type="ECO:0000313" key="3">
    <source>
        <dbReference type="Proteomes" id="UP000814243"/>
    </source>
</evidence>
<dbReference type="AlphaFoldDB" id="A0A922M1Z1"/>
<feature type="compositionally biased region" description="Polar residues" evidence="1">
    <location>
        <begin position="527"/>
        <end position="536"/>
    </location>
</feature>
<feature type="region of interest" description="Disordered" evidence="1">
    <location>
        <begin position="470"/>
        <end position="543"/>
    </location>
</feature>
<evidence type="ECO:0000256" key="1">
    <source>
        <dbReference type="SAM" id="MobiDB-lite"/>
    </source>
</evidence>
<evidence type="ECO:0000313" key="2">
    <source>
        <dbReference type="EMBL" id="KAH9628615.1"/>
    </source>
</evidence>
<feature type="compositionally biased region" description="Polar residues" evidence="1">
    <location>
        <begin position="470"/>
        <end position="514"/>
    </location>
</feature>
<name>A0A922M1Z1_SPOEX</name>
<accession>A0A922M1Z1</accession>
<dbReference type="Pfam" id="PF05250">
    <property type="entry name" value="UPF0193"/>
    <property type="match status" value="1"/>
</dbReference>
<comment type="caution">
    <text evidence="2">The sequence shown here is derived from an EMBL/GenBank/DDBJ whole genome shotgun (WGS) entry which is preliminary data.</text>
</comment>
<dbReference type="EMBL" id="JACEFF010000902">
    <property type="protein sequence ID" value="KAH9628615.1"/>
    <property type="molecule type" value="Genomic_DNA"/>
</dbReference>